<evidence type="ECO:0000256" key="2">
    <source>
        <dbReference type="SAM" id="SignalP"/>
    </source>
</evidence>
<protein>
    <recommendedName>
        <fullName evidence="3">PBP domain-containing protein</fullName>
    </recommendedName>
</protein>
<dbReference type="PANTHER" id="PTHR30570">
    <property type="entry name" value="PERIPLASMIC PHOSPHATE BINDING COMPONENT OF PHOSPHATE ABC TRANSPORTER"/>
    <property type="match status" value="1"/>
</dbReference>
<evidence type="ECO:0000313" key="4">
    <source>
        <dbReference type="EMBL" id="RJG11272.1"/>
    </source>
</evidence>
<dbReference type="Pfam" id="PF12849">
    <property type="entry name" value="PBP_like_2"/>
    <property type="match status" value="1"/>
</dbReference>
<feature type="signal peptide" evidence="2">
    <location>
        <begin position="1"/>
        <end position="25"/>
    </location>
</feature>
<dbReference type="SUPFAM" id="SSF53850">
    <property type="entry name" value="Periplasmic binding protein-like II"/>
    <property type="match status" value="1"/>
</dbReference>
<dbReference type="InterPro" id="IPR024370">
    <property type="entry name" value="PBP_domain"/>
</dbReference>
<dbReference type="AlphaFoldDB" id="A0A418XFN3"/>
<gene>
    <name evidence="4" type="ORF">D3872_20630</name>
</gene>
<comment type="caution">
    <text evidence="4">The sequence shown here is derived from an EMBL/GenBank/DDBJ whole genome shotgun (WGS) entry which is preliminary data.</text>
</comment>
<dbReference type="RefSeq" id="WP_119812577.1">
    <property type="nucleotide sequence ID" value="NZ_QYUP01000151.1"/>
</dbReference>
<dbReference type="PANTHER" id="PTHR30570:SF6">
    <property type="entry name" value="PHOSPHATE-BINDING PROTEIN PSTS"/>
    <property type="match status" value="1"/>
</dbReference>
<evidence type="ECO:0000313" key="5">
    <source>
        <dbReference type="Proteomes" id="UP000284006"/>
    </source>
</evidence>
<organism evidence="4 5">
    <name type="scientific">Massilia cavernae</name>
    <dbReference type="NCBI Taxonomy" id="2320864"/>
    <lineage>
        <taxon>Bacteria</taxon>
        <taxon>Pseudomonadati</taxon>
        <taxon>Pseudomonadota</taxon>
        <taxon>Betaproteobacteria</taxon>
        <taxon>Burkholderiales</taxon>
        <taxon>Oxalobacteraceae</taxon>
        <taxon>Telluria group</taxon>
        <taxon>Massilia</taxon>
    </lineage>
</organism>
<keyword evidence="5" id="KW-1185">Reference proteome</keyword>
<name>A0A418XFN3_9BURK</name>
<evidence type="ECO:0000256" key="1">
    <source>
        <dbReference type="ARBA" id="ARBA00022729"/>
    </source>
</evidence>
<keyword evidence="1 2" id="KW-0732">Signal</keyword>
<proteinExistence type="predicted"/>
<accession>A0A418XFN3</accession>
<dbReference type="EMBL" id="QYUP01000151">
    <property type="protein sequence ID" value="RJG11272.1"/>
    <property type="molecule type" value="Genomic_DNA"/>
</dbReference>
<dbReference type="Gene3D" id="3.40.190.10">
    <property type="entry name" value="Periplasmic binding protein-like II"/>
    <property type="match status" value="2"/>
</dbReference>
<feature type="domain" description="PBP" evidence="3">
    <location>
        <begin position="39"/>
        <end position="320"/>
    </location>
</feature>
<evidence type="ECO:0000259" key="3">
    <source>
        <dbReference type="Pfam" id="PF12849"/>
    </source>
</evidence>
<dbReference type="OrthoDB" id="4008270at2"/>
<feature type="chain" id="PRO_5019151135" description="PBP domain-containing protein" evidence="2">
    <location>
        <begin position="26"/>
        <end position="348"/>
    </location>
</feature>
<dbReference type="InterPro" id="IPR050811">
    <property type="entry name" value="Phosphate_ABC_transporter"/>
</dbReference>
<sequence length="348" mass="36700">MNTAVLVRLRTGAALALALTGCAQLEPGAPPPPYSPEIAVAGSLRAAGADTMAALLDDWSNGFGRHHPRASVHTDRRSTLSAQGMAALLDGQADIVTFVREPFDSERAAFQARFGYPLSTVRVAGGSYATKGGTHAIAVYVHASNPLSSLTLAELDGVFSRTLRRGAPATARTWGDLGLGGAWRDRPVNVYGMLTRRASGNPPGIVNFMNGRVLLGGEWRADLREQVDREGEQSLAAIVARVAGDPNGIGYSGFGYARAGVKTLALAEAAGTPYYAGTRGEVARLDYPLSRSIYLGFNAPPGMPLPPLMREFLRFVLSAEGQAAIARDRMAFIPQDGAQAARARAAIP</sequence>
<reference evidence="4 5" key="1">
    <citation type="submission" date="2018-09" db="EMBL/GenBank/DDBJ databases">
        <authorList>
            <person name="Zhu H."/>
        </authorList>
    </citation>
    <scope>NUCLEOTIDE SEQUENCE [LARGE SCALE GENOMIC DNA]</scope>
    <source>
        <strain evidence="4 5">K1S02-61</strain>
    </source>
</reference>
<dbReference type="Proteomes" id="UP000284006">
    <property type="component" value="Unassembled WGS sequence"/>
</dbReference>